<dbReference type="Proteomes" id="UP000627781">
    <property type="component" value="Unassembled WGS sequence"/>
</dbReference>
<dbReference type="SUPFAM" id="SSF49785">
    <property type="entry name" value="Galactose-binding domain-like"/>
    <property type="match status" value="1"/>
</dbReference>
<dbReference type="PANTHER" id="PTHR43695">
    <property type="entry name" value="PUTATIVE (AFU_ORTHOLOGUE AFUA_2G17250)-RELATED"/>
    <property type="match status" value="1"/>
</dbReference>
<keyword evidence="6" id="KW-1185">Reference proteome</keyword>
<organism evidence="5 6">
    <name type="scientific">Clostridium cibarium</name>
    <dbReference type="NCBI Taxonomy" id="2762247"/>
    <lineage>
        <taxon>Bacteria</taxon>
        <taxon>Bacillati</taxon>
        <taxon>Bacillota</taxon>
        <taxon>Clostridia</taxon>
        <taxon>Eubacteriales</taxon>
        <taxon>Clostridiaceae</taxon>
        <taxon>Clostridium</taxon>
    </lineage>
</organism>
<gene>
    <name evidence="5" type="ORF">H9661_02335</name>
</gene>
<dbReference type="Pfam" id="PF13472">
    <property type="entry name" value="Lipase_GDSL_2"/>
    <property type="match status" value="1"/>
</dbReference>
<sequence length="535" mass="59260">MYKGSGSENKKYLEVTHKVLVKDGKLDLDFNGEVSIVEVSKLLKFNLGTENKLDDYASASSTTKYSKELGYGFNNIEQIRDVKSSGDGVCSNAVEFLNSGVTSKNTFNIDVPSGRYKIKVIAGDIFRMSVAAEGYFAVMNMTGNNAVSEFEIPVTDGQLNILGTAGKEGTSFSISAIEVSKISDDLEPNHTIFVGGDSTVTAYYPLVAPMVPKTQGGWGQMLEKYLPDNFRVHNYATGGQFAKGFLISGQFDAVEHYIKPGDYYLVAFGINDTNYSNEEEYKASIIEMLRRVKEKGAIPILVTGQGRASDFDENNVHHRENRWFKTITMEIAKVEDVQFIDLNNMSSAYFTEIGQENTNALYWVHSDGKLDTLHPNRTGAGQLARLIVEELMNKNVDGLENSKILPYGTSNDLILKSDRAKITRNKNKGTITASVNVQNLRSLDTKVTVSLKLCNKNTSEVILEEKKEFVLPAFDPSKPTDRSNLKVMSKVSDANLEAKLLIDDGVSIIDCQGNVNNKYNNPMDISNQMFISRVN</sequence>
<evidence type="ECO:0000256" key="1">
    <source>
        <dbReference type="ARBA" id="ARBA00008668"/>
    </source>
</evidence>
<evidence type="ECO:0000313" key="6">
    <source>
        <dbReference type="Proteomes" id="UP000627781"/>
    </source>
</evidence>
<evidence type="ECO:0008006" key="7">
    <source>
        <dbReference type="Google" id="ProtNLM"/>
    </source>
</evidence>
<comment type="caution">
    <text evidence="5">The sequence shown here is derived from an EMBL/GenBank/DDBJ whole genome shotgun (WGS) entry which is preliminary data.</text>
</comment>
<proteinExistence type="inferred from homology"/>
<evidence type="ECO:0000259" key="4">
    <source>
        <dbReference type="Pfam" id="PF21254"/>
    </source>
</evidence>
<dbReference type="CDD" id="cd01821">
    <property type="entry name" value="Rhamnogalacturan_acetylesterase_like"/>
    <property type="match status" value="1"/>
</dbReference>
<dbReference type="InterPro" id="IPR037459">
    <property type="entry name" value="RhgT-like"/>
</dbReference>
<comment type="similarity">
    <text evidence="1">Belongs to the 'GDSL' lipolytic enzyme family.</text>
</comment>
<keyword evidence="2" id="KW-0378">Hydrolase</keyword>
<reference evidence="5 6" key="1">
    <citation type="submission" date="2020-08" db="EMBL/GenBank/DDBJ databases">
        <title>A Genomic Blueprint of the Chicken Gut Microbiome.</title>
        <authorList>
            <person name="Gilroy R."/>
            <person name="Ravi A."/>
            <person name="Getino M."/>
            <person name="Pursley I."/>
            <person name="Horton D.L."/>
            <person name="Alikhan N.-F."/>
            <person name="Baker D."/>
            <person name="Gharbi K."/>
            <person name="Hall N."/>
            <person name="Watson M."/>
            <person name="Adriaenssens E.M."/>
            <person name="Foster-Nyarko E."/>
            <person name="Jarju S."/>
            <person name="Secka A."/>
            <person name="Antonio M."/>
            <person name="Oren A."/>
            <person name="Chaudhuri R."/>
            <person name="La Ragione R.M."/>
            <person name="Hildebrand F."/>
            <person name="Pallen M.J."/>
        </authorList>
    </citation>
    <scope>NUCLEOTIDE SEQUENCE [LARGE SCALE GENOMIC DNA]</scope>
    <source>
        <strain evidence="5 6">Sa3CVN1</strain>
    </source>
</reference>
<accession>A0ABR8PPS7</accession>
<dbReference type="EMBL" id="JACSRA010000002">
    <property type="protein sequence ID" value="MBD7910184.1"/>
    <property type="molecule type" value="Genomic_DNA"/>
</dbReference>
<dbReference type="Pfam" id="PF21254">
    <property type="entry name" value="AGA-YXIM_GBD"/>
    <property type="match status" value="1"/>
</dbReference>
<feature type="domain" description="Beta-agarase/YXIM esterase-like galactose-binding" evidence="4">
    <location>
        <begin position="44"/>
        <end position="179"/>
    </location>
</feature>
<evidence type="ECO:0000256" key="2">
    <source>
        <dbReference type="ARBA" id="ARBA00022801"/>
    </source>
</evidence>
<evidence type="ECO:0000313" key="5">
    <source>
        <dbReference type="EMBL" id="MBD7910184.1"/>
    </source>
</evidence>
<dbReference type="SUPFAM" id="SSF52266">
    <property type="entry name" value="SGNH hydrolase"/>
    <property type="match status" value="1"/>
</dbReference>
<name>A0ABR8PPS7_9CLOT</name>
<feature type="domain" description="SGNH hydrolase-type esterase" evidence="3">
    <location>
        <begin position="196"/>
        <end position="379"/>
    </location>
</feature>
<protein>
    <recommendedName>
        <fullName evidence="7">SGNH hydrolase-type esterase domain-containing protein</fullName>
    </recommendedName>
</protein>
<dbReference type="InterPro" id="IPR013830">
    <property type="entry name" value="SGNH_hydro"/>
</dbReference>
<dbReference type="InterPro" id="IPR008979">
    <property type="entry name" value="Galactose-bd-like_sf"/>
</dbReference>
<dbReference type="InterPro" id="IPR049033">
    <property type="entry name" value="AGA-YXIM_GBD"/>
</dbReference>
<dbReference type="InterPro" id="IPR036514">
    <property type="entry name" value="SGNH_hydro_sf"/>
</dbReference>
<dbReference type="Gene3D" id="2.60.120.430">
    <property type="entry name" value="Galactose-binding lectin"/>
    <property type="match status" value="1"/>
</dbReference>
<dbReference type="PANTHER" id="PTHR43695:SF1">
    <property type="entry name" value="RHAMNOGALACTURONAN ACETYLESTERASE"/>
    <property type="match status" value="1"/>
</dbReference>
<dbReference type="Gene3D" id="3.40.50.1110">
    <property type="entry name" value="SGNH hydrolase"/>
    <property type="match status" value="1"/>
</dbReference>
<evidence type="ECO:0000259" key="3">
    <source>
        <dbReference type="Pfam" id="PF13472"/>
    </source>
</evidence>